<accession>A0A518N7I7</accession>
<dbReference type="EMBL" id="CP042218">
    <property type="protein sequence ID" value="QDW67868.1"/>
    <property type="molecule type" value="Genomic_DNA"/>
</dbReference>
<dbReference type="Proteomes" id="UP000316584">
    <property type="component" value="Chromosome"/>
</dbReference>
<evidence type="ECO:0000313" key="3">
    <source>
        <dbReference type="Proteomes" id="UP000316584"/>
    </source>
</evidence>
<protein>
    <submittedName>
        <fullName evidence="2">ABC transporter permease</fullName>
    </submittedName>
</protein>
<feature type="transmembrane region" description="Helical" evidence="1">
    <location>
        <begin position="248"/>
        <end position="269"/>
    </location>
</feature>
<sequence length="274" mass="28199">MNVLKLAMQEVRAGLRNRWVVATTLLLAALSLSLVLLGSAPTGAVKADPLAVVVVSLASLTIFLVPLIALLLSFDAIVGEQERGTLMLLLSYPVARWQVIVGKALGQVGILGVATLLGYGVAAGALAAGSETGAPAWGAFATMVATSIMLGAAFVSMGVLASAIVRERATAAGLAVGIWLFFVLLYDTALLGILVADQGQRVTQGVLDVLLLLNPADVYRIFNMTASDSVAVYSGLAGPGNAASQPPAVLLAVLAAWVVIPLAFAVLAFRRRPI</sequence>
<keyword evidence="1" id="KW-1133">Transmembrane helix</keyword>
<dbReference type="PANTHER" id="PTHR43471:SF1">
    <property type="entry name" value="ABC TRANSPORTER PERMEASE PROTEIN NOSY-RELATED"/>
    <property type="match status" value="1"/>
</dbReference>
<dbReference type="GO" id="GO:0005886">
    <property type="term" value="C:plasma membrane"/>
    <property type="evidence" value="ECO:0007669"/>
    <property type="project" value="UniProtKB-SubCell"/>
</dbReference>
<gene>
    <name evidence="2" type="ORF">FPZ22_06340</name>
</gene>
<dbReference type="Pfam" id="PF12679">
    <property type="entry name" value="ABC2_membrane_2"/>
    <property type="match status" value="1"/>
</dbReference>
<feature type="transmembrane region" description="Helical" evidence="1">
    <location>
        <begin position="99"/>
        <end position="122"/>
    </location>
</feature>
<keyword evidence="3" id="KW-1185">Reference proteome</keyword>
<reference evidence="2 3" key="1">
    <citation type="submission" date="2019-07" db="EMBL/GenBank/DDBJ databases">
        <title>Full genome sequence of Luteimonas sp. Gr-4.</title>
        <authorList>
            <person name="Im W.-T."/>
        </authorList>
    </citation>
    <scope>NUCLEOTIDE SEQUENCE [LARGE SCALE GENOMIC DNA]</scope>
    <source>
        <strain evidence="2 3">Gr-4</strain>
    </source>
</reference>
<dbReference type="KEGG" id="lug:FPZ22_06340"/>
<organism evidence="2 3">
    <name type="scientific">Luteimonas granuli</name>
    <dbReference type="NCBI Taxonomy" id="1176533"/>
    <lineage>
        <taxon>Bacteria</taxon>
        <taxon>Pseudomonadati</taxon>
        <taxon>Pseudomonadota</taxon>
        <taxon>Gammaproteobacteria</taxon>
        <taxon>Lysobacterales</taxon>
        <taxon>Lysobacteraceae</taxon>
        <taxon>Luteimonas</taxon>
    </lineage>
</organism>
<evidence type="ECO:0000256" key="1">
    <source>
        <dbReference type="SAM" id="Phobius"/>
    </source>
</evidence>
<feature type="transmembrane region" description="Helical" evidence="1">
    <location>
        <begin position="57"/>
        <end position="78"/>
    </location>
</feature>
<feature type="transmembrane region" description="Helical" evidence="1">
    <location>
        <begin position="172"/>
        <end position="196"/>
    </location>
</feature>
<feature type="transmembrane region" description="Helical" evidence="1">
    <location>
        <begin position="134"/>
        <end position="160"/>
    </location>
</feature>
<dbReference type="OrthoDB" id="9805862at2"/>
<dbReference type="GO" id="GO:0140359">
    <property type="term" value="F:ABC-type transporter activity"/>
    <property type="evidence" value="ECO:0007669"/>
    <property type="project" value="InterPro"/>
</dbReference>
<dbReference type="PANTHER" id="PTHR43471">
    <property type="entry name" value="ABC TRANSPORTER PERMEASE"/>
    <property type="match status" value="1"/>
</dbReference>
<dbReference type="RefSeq" id="WP_144893989.1">
    <property type="nucleotide sequence ID" value="NZ_CP042218.1"/>
</dbReference>
<name>A0A518N7I7_9GAMM</name>
<evidence type="ECO:0000313" key="2">
    <source>
        <dbReference type="EMBL" id="QDW67868.1"/>
    </source>
</evidence>
<keyword evidence="1" id="KW-0812">Transmembrane</keyword>
<keyword evidence="1" id="KW-0472">Membrane</keyword>
<proteinExistence type="predicted"/>
<dbReference type="AlphaFoldDB" id="A0A518N7I7"/>